<protein>
    <recommendedName>
        <fullName evidence="3">Cyclase</fullName>
    </recommendedName>
</protein>
<dbReference type="Proteomes" id="UP000035963">
    <property type="component" value="Unassembled WGS sequence"/>
</dbReference>
<organism evidence="1 2">
    <name type="scientific">Caballeronia mineralivorans PML1(12)</name>
    <dbReference type="NCBI Taxonomy" id="908627"/>
    <lineage>
        <taxon>Bacteria</taxon>
        <taxon>Pseudomonadati</taxon>
        <taxon>Pseudomonadota</taxon>
        <taxon>Betaproteobacteria</taxon>
        <taxon>Burkholderiales</taxon>
        <taxon>Burkholderiaceae</taxon>
        <taxon>Caballeronia</taxon>
    </lineage>
</organism>
<dbReference type="AlphaFoldDB" id="A0A0J1CLG0"/>
<proteinExistence type="predicted"/>
<dbReference type="PANTHER" id="PTHR31118">
    <property type="entry name" value="CYCLASE-LIKE PROTEIN 2"/>
    <property type="match status" value="1"/>
</dbReference>
<dbReference type="Gene3D" id="3.50.30.50">
    <property type="entry name" value="Putative cyclase"/>
    <property type="match status" value="1"/>
</dbReference>
<dbReference type="PANTHER" id="PTHR31118:SF12">
    <property type="entry name" value="CYCLASE-LIKE PROTEIN 2"/>
    <property type="match status" value="1"/>
</dbReference>
<evidence type="ECO:0000313" key="2">
    <source>
        <dbReference type="Proteomes" id="UP000035963"/>
    </source>
</evidence>
<dbReference type="GO" id="GO:0019441">
    <property type="term" value="P:L-tryptophan catabolic process to kynurenine"/>
    <property type="evidence" value="ECO:0007669"/>
    <property type="project" value="InterPro"/>
</dbReference>
<dbReference type="RefSeq" id="WP_047897192.1">
    <property type="nucleotide sequence ID" value="NZ_AEJF01000228.1"/>
</dbReference>
<reference evidence="1 2" key="1">
    <citation type="journal article" date="2015" name="Genome Announc.">
        <title>Draft Genome Sequence of Burkholderia sp. Strain PML1(12), an Ectomycorrhizosphere-Inhabiting Bacterium with Effective Mineral-Weathering Ability.</title>
        <authorList>
            <person name="Uroz S."/>
            <person name="Oger P."/>
        </authorList>
    </citation>
    <scope>NUCLEOTIDE SEQUENCE [LARGE SCALE GENOMIC DNA]</scope>
    <source>
        <strain evidence="2">PML1(12)</strain>
    </source>
</reference>
<name>A0A0J1CLG0_9BURK</name>
<dbReference type="InterPro" id="IPR037175">
    <property type="entry name" value="KFase_sf"/>
</dbReference>
<dbReference type="GO" id="GO:0004061">
    <property type="term" value="F:arylformamidase activity"/>
    <property type="evidence" value="ECO:0007669"/>
    <property type="project" value="InterPro"/>
</dbReference>
<dbReference type="SUPFAM" id="SSF102198">
    <property type="entry name" value="Putative cyclase"/>
    <property type="match status" value="1"/>
</dbReference>
<dbReference type="InterPro" id="IPR007325">
    <property type="entry name" value="KFase/CYL"/>
</dbReference>
<dbReference type="Pfam" id="PF04199">
    <property type="entry name" value="Cyclase"/>
    <property type="match status" value="1"/>
</dbReference>
<dbReference type="OrthoDB" id="9796085at2"/>
<accession>A0A0J1CLG0</accession>
<evidence type="ECO:0000313" key="1">
    <source>
        <dbReference type="EMBL" id="KLU21256.1"/>
    </source>
</evidence>
<evidence type="ECO:0008006" key="3">
    <source>
        <dbReference type="Google" id="ProtNLM"/>
    </source>
</evidence>
<sequence length="230" mass="25490">MFQNPIKEVIDLSHEVSENMENISGWTTAFPMMDTIAKTKQLSGGKVGYAARMILISEHTGTHIDAPRHFVEDGMDVASIPVQQLCLPGHLLDLTHRKVGEAITVDDFEAAEKVSGKAVGPGSALICWTGVDKVWGQKNMNRIRPHIPAESARWMVEKKVTLFATDLIGMDHPDEWHDPTHLAWLENNICMVQQLCHLDKLVDRDFLFCAFPIKTIGGTGCPVRAVALVV</sequence>
<dbReference type="PATRIC" id="fig|908627.4.peg.8317"/>
<dbReference type="EMBL" id="AEJF01000228">
    <property type="protein sequence ID" value="KLU21256.1"/>
    <property type="molecule type" value="Genomic_DNA"/>
</dbReference>
<comment type="caution">
    <text evidence="1">The sequence shown here is derived from an EMBL/GenBank/DDBJ whole genome shotgun (WGS) entry which is preliminary data.</text>
</comment>
<keyword evidence="2" id="KW-1185">Reference proteome</keyword>
<gene>
    <name evidence="1" type="ORF">EOS_37075</name>
</gene>